<gene>
    <name evidence="5" type="ORF">IRI77_30240</name>
</gene>
<accession>A0A7S7NPP8</accession>
<dbReference type="Gene3D" id="1.10.150.240">
    <property type="entry name" value="Putative phosphatase, domain 2"/>
    <property type="match status" value="1"/>
</dbReference>
<dbReference type="GO" id="GO:0005829">
    <property type="term" value="C:cytosol"/>
    <property type="evidence" value="ECO:0007669"/>
    <property type="project" value="TreeGrafter"/>
</dbReference>
<dbReference type="GO" id="GO:0006281">
    <property type="term" value="P:DNA repair"/>
    <property type="evidence" value="ECO:0007669"/>
    <property type="project" value="TreeGrafter"/>
</dbReference>
<organism evidence="5 6">
    <name type="scientific">Paludibaculum fermentans</name>
    <dbReference type="NCBI Taxonomy" id="1473598"/>
    <lineage>
        <taxon>Bacteria</taxon>
        <taxon>Pseudomonadati</taxon>
        <taxon>Acidobacteriota</taxon>
        <taxon>Terriglobia</taxon>
        <taxon>Bryobacterales</taxon>
        <taxon>Bryobacteraceae</taxon>
        <taxon>Paludibaculum</taxon>
    </lineage>
</organism>
<dbReference type="Pfam" id="PF00702">
    <property type="entry name" value="Hydrolase"/>
    <property type="match status" value="1"/>
</dbReference>
<dbReference type="RefSeq" id="WP_194448683.1">
    <property type="nucleotide sequence ID" value="NZ_CP063849.1"/>
</dbReference>
<dbReference type="SUPFAM" id="SSF56784">
    <property type="entry name" value="HAD-like"/>
    <property type="match status" value="1"/>
</dbReference>
<dbReference type="InterPro" id="IPR023214">
    <property type="entry name" value="HAD_sf"/>
</dbReference>
<evidence type="ECO:0000313" key="5">
    <source>
        <dbReference type="EMBL" id="QOY87014.1"/>
    </source>
</evidence>
<comment type="catalytic activity">
    <reaction evidence="1">
        <text>2-phosphoglycolate + H2O = glycolate + phosphate</text>
        <dbReference type="Rhea" id="RHEA:14369"/>
        <dbReference type="ChEBI" id="CHEBI:15377"/>
        <dbReference type="ChEBI" id="CHEBI:29805"/>
        <dbReference type="ChEBI" id="CHEBI:43474"/>
        <dbReference type="ChEBI" id="CHEBI:58033"/>
        <dbReference type="EC" id="3.1.3.18"/>
    </reaction>
</comment>
<dbReference type="InterPro" id="IPR036412">
    <property type="entry name" value="HAD-like_sf"/>
</dbReference>
<dbReference type="EC" id="3.1.3.18" evidence="4"/>
<name>A0A7S7NPP8_PALFE</name>
<dbReference type="KEGG" id="pfer:IRI77_30240"/>
<keyword evidence="5" id="KW-0378">Hydrolase</keyword>
<evidence type="ECO:0000256" key="1">
    <source>
        <dbReference type="ARBA" id="ARBA00000830"/>
    </source>
</evidence>
<comment type="pathway">
    <text evidence="2">Organic acid metabolism; glycolate biosynthesis; glycolate from 2-phosphoglycolate: step 1/1.</text>
</comment>
<dbReference type="InterPro" id="IPR023198">
    <property type="entry name" value="PGP-like_dom2"/>
</dbReference>
<dbReference type="PANTHER" id="PTHR43434">
    <property type="entry name" value="PHOSPHOGLYCOLATE PHOSPHATASE"/>
    <property type="match status" value="1"/>
</dbReference>
<dbReference type="Gene3D" id="3.40.50.1000">
    <property type="entry name" value="HAD superfamily/HAD-like"/>
    <property type="match status" value="1"/>
</dbReference>
<dbReference type="Proteomes" id="UP000593892">
    <property type="component" value="Chromosome"/>
</dbReference>
<dbReference type="EMBL" id="CP063849">
    <property type="protein sequence ID" value="QOY87014.1"/>
    <property type="molecule type" value="Genomic_DNA"/>
</dbReference>
<evidence type="ECO:0000256" key="2">
    <source>
        <dbReference type="ARBA" id="ARBA00004818"/>
    </source>
</evidence>
<keyword evidence="6" id="KW-1185">Reference proteome</keyword>
<dbReference type="PANTHER" id="PTHR43434:SF1">
    <property type="entry name" value="PHOSPHOGLYCOLATE PHOSPHATASE"/>
    <property type="match status" value="1"/>
</dbReference>
<dbReference type="GO" id="GO:0008967">
    <property type="term" value="F:phosphoglycolate phosphatase activity"/>
    <property type="evidence" value="ECO:0007669"/>
    <property type="project" value="UniProtKB-EC"/>
</dbReference>
<evidence type="ECO:0000313" key="6">
    <source>
        <dbReference type="Proteomes" id="UP000593892"/>
    </source>
</evidence>
<comment type="similarity">
    <text evidence="3">Belongs to the HAD-like hydrolase superfamily. CbbY/CbbZ/Gph/YieH family.</text>
</comment>
<sequence>MHSLSFYPEEMPRYAKSRVLVLFDIDGTLLRRAGPHHRQVLEEAVWQVAGVRATTEGIPVQGMLDGAILQCMLRQAGVAETAPAQMLAIMKKAQALYVRRCPDLREKICPGAPELLERLAAGGAVVGLVTGNLSRIGWRKMTQAGLRAHFRFGAFAEQAETRAELAGLALQEARRRAWLDTPMVATLIGDHPNDILAARANGLRSVAVGTGVVPLEELAQHRPDILVPDLRALKLEQLICAD</sequence>
<dbReference type="InterPro" id="IPR050155">
    <property type="entry name" value="HAD-like_hydrolase_sf"/>
</dbReference>
<proteinExistence type="inferred from homology"/>
<evidence type="ECO:0000256" key="4">
    <source>
        <dbReference type="ARBA" id="ARBA00013078"/>
    </source>
</evidence>
<reference evidence="5 6" key="1">
    <citation type="submission" date="2020-10" db="EMBL/GenBank/DDBJ databases">
        <title>Complete genome sequence of Paludibaculum fermentans P105T, a facultatively anaerobic acidobacterium capable of dissimilatory Fe(III) reduction.</title>
        <authorList>
            <person name="Dedysh S.N."/>
            <person name="Beletsky A.V."/>
            <person name="Kulichevskaya I.S."/>
            <person name="Mardanov A.V."/>
            <person name="Ravin N.V."/>
        </authorList>
    </citation>
    <scope>NUCLEOTIDE SEQUENCE [LARGE SCALE GENOMIC DNA]</scope>
    <source>
        <strain evidence="5 6">P105</strain>
    </source>
</reference>
<evidence type="ECO:0000256" key="3">
    <source>
        <dbReference type="ARBA" id="ARBA00006171"/>
    </source>
</evidence>
<dbReference type="AlphaFoldDB" id="A0A7S7NPP8"/>
<protein>
    <recommendedName>
        <fullName evidence="4">phosphoglycolate phosphatase</fullName>
        <ecNumber evidence="4">3.1.3.18</ecNumber>
    </recommendedName>
</protein>